<evidence type="ECO:0000256" key="1">
    <source>
        <dbReference type="SAM" id="Phobius"/>
    </source>
</evidence>
<sequence length="181" mass="20651">MINVSALVQVKAFARQDGAFLALLWIASFLLVVFAPLSSWGSLLAFSTPFFVGWRLVRFRDYALEGVISYRRGLVFSWYTFFYAALIFAIAQYVYFRFFDHGAMLDMMQASVAKLQGAYKDNMGNVKQVVDELNQSLTIVSQMPAIEVSFIFMMQNLFWGTLLSLLIPLFGMRKKATTNKQ</sequence>
<keyword evidence="1" id="KW-0812">Transmembrane</keyword>
<dbReference type="InterPro" id="IPR025250">
    <property type="entry name" value="DUF4199"/>
</dbReference>
<proteinExistence type="predicted"/>
<accession>A0A2U0UNY0</accession>
<dbReference type="EMBL" id="QENY01000001">
    <property type="protein sequence ID" value="PVX59361.1"/>
    <property type="molecule type" value="Genomic_DNA"/>
</dbReference>
<feature type="transmembrane region" description="Helical" evidence="1">
    <location>
        <begin position="73"/>
        <end position="95"/>
    </location>
</feature>
<keyword evidence="1" id="KW-0472">Membrane</keyword>
<gene>
    <name evidence="2" type="ORF">C7379_101132</name>
</gene>
<dbReference type="Pfam" id="PF13858">
    <property type="entry name" value="DUF4199"/>
    <property type="match status" value="1"/>
</dbReference>
<dbReference type="RefSeq" id="WP_116615525.1">
    <property type="nucleotide sequence ID" value="NZ_CAMQYP010000053.1"/>
</dbReference>
<keyword evidence="3" id="KW-1185">Reference proteome</keyword>
<organism evidence="2 3">
    <name type="scientific">Hallella colorans</name>
    <dbReference type="NCBI Taxonomy" id="1703337"/>
    <lineage>
        <taxon>Bacteria</taxon>
        <taxon>Pseudomonadati</taxon>
        <taxon>Bacteroidota</taxon>
        <taxon>Bacteroidia</taxon>
        <taxon>Bacteroidales</taxon>
        <taxon>Prevotellaceae</taxon>
        <taxon>Hallella</taxon>
    </lineage>
</organism>
<evidence type="ECO:0000313" key="3">
    <source>
        <dbReference type="Proteomes" id="UP000245870"/>
    </source>
</evidence>
<keyword evidence="1" id="KW-1133">Transmembrane helix</keyword>
<name>A0A2U0UNY0_9BACT</name>
<evidence type="ECO:0000313" key="2">
    <source>
        <dbReference type="EMBL" id="PVX59361.1"/>
    </source>
</evidence>
<feature type="transmembrane region" description="Helical" evidence="1">
    <location>
        <begin position="150"/>
        <end position="171"/>
    </location>
</feature>
<feature type="transmembrane region" description="Helical" evidence="1">
    <location>
        <begin position="20"/>
        <end position="52"/>
    </location>
</feature>
<dbReference type="Proteomes" id="UP000245870">
    <property type="component" value="Unassembled WGS sequence"/>
</dbReference>
<reference evidence="2 3" key="1">
    <citation type="submission" date="2018-05" db="EMBL/GenBank/DDBJ databases">
        <title>Genomic Encyclopedia of Type Strains, Phase IV (KMG-IV): sequencing the most valuable type-strain genomes for metagenomic binning, comparative biology and taxonomic classification.</title>
        <authorList>
            <person name="Goeker M."/>
        </authorList>
    </citation>
    <scope>NUCLEOTIDE SEQUENCE [LARGE SCALE GENOMIC DNA]</scope>
    <source>
        <strain evidence="2 3">DSM 100333</strain>
    </source>
</reference>
<dbReference type="OrthoDB" id="1079293at2"/>
<protein>
    <submittedName>
        <fullName evidence="2">Uncharacterized protein DUF4199</fullName>
    </submittedName>
</protein>
<dbReference type="AlphaFoldDB" id="A0A2U0UNY0"/>
<comment type="caution">
    <text evidence="2">The sequence shown here is derived from an EMBL/GenBank/DDBJ whole genome shotgun (WGS) entry which is preliminary data.</text>
</comment>